<evidence type="ECO:0000313" key="3">
    <source>
        <dbReference type="Proteomes" id="UP001642540"/>
    </source>
</evidence>
<organism evidence="2 3">
    <name type="scientific">Orchesella dallaii</name>
    <dbReference type="NCBI Taxonomy" id="48710"/>
    <lineage>
        <taxon>Eukaryota</taxon>
        <taxon>Metazoa</taxon>
        <taxon>Ecdysozoa</taxon>
        <taxon>Arthropoda</taxon>
        <taxon>Hexapoda</taxon>
        <taxon>Collembola</taxon>
        <taxon>Entomobryomorpha</taxon>
        <taxon>Entomobryoidea</taxon>
        <taxon>Orchesellidae</taxon>
        <taxon>Orchesellinae</taxon>
        <taxon>Orchesella</taxon>
    </lineage>
</organism>
<protein>
    <recommendedName>
        <fullName evidence="4">Gustatory receptor</fullName>
    </recommendedName>
</protein>
<keyword evidence="3" id="KW-1185">Reference proteome</keyword>
<evidence type="ECO:0000313" key="2">
    <source>
        <dbReference type="EMBL" id="CAL8111301.1"/>
    </source>
</evidence>
<dbReference type="EMBL" id="CAXLJM020000046">
    <property type="protein sequence ID" value="CAL8111301.1"/>
    <property type="molecule type" value="Genomic_DNA"/>
</dbReference>
<accession>A0ABP1QTF3</accession>
<evidence type="ECO:0008006" key="4">
    <source>
        <dbReference type="Google" id="ProtNLM"/>
    </source>
</evidence>
<proteinExistence type="predicted"/>
<sequence length="507" mass="59154">MQTGGTLKKRKRRAIAKVTGLGTVPYDANEDNFDAKTLFSDKSTNDVPNHFKVTTGSDTRIRMTYLHELGDHQVPQSGRRVTRDPAFHSMEDGYDEEDDFHANPSNIPTYIPIKSREEYVKERPYFLDKTTMTRLKQILLLGMCSGTFPWKWNSKTHQIDRWSPILEKLWDYQWFFVTIQTACLTGFQFYSFISRLETDIKTYREVFMNSVSVYWYVCAVYFNINMYIYKDQIRQYINTMFKFNHDFVDKYLLHLDDYDDGGRIVINLSIPSNTSQVFASVALFLVIPYQPWYLFSYIYPKPWYCLIPGAIQEFVVVGQVISNYILYQWVMVAHSNSMEFWLRETHNHNDSGYTRDALRHPKTAIETYRTLQILATCFNDCMSPLAIPLMKTHILTGLIPCGYVFIRSMNNKFIEEFPGILTYPICVIDCATAGFTTLSLAAEVFDLACGFVDSWSRTRQKDFRRILMSCPVLKVKVGRFYYVTVSTTITFFKVATDYIIDCIITFP</sequence>
<keyword evidence="1" id="KW-0812">Transmembrane</keyword>
<comment type="caution">
    <text evidence="2">The sequence shown here is derived from an EMBL/GenBank/DDBJ whole genome shotgun (WGS) entry which is preliminary data.</text>
</comment>
<feature type="transmembrane region" description="Helical" evidence="1">
    <location>
        <begin position="172"/>
        <end position="193"/>
    </location>
</feature>
<reference evidence="2 3" key="1">
    <citation type="submission" date="2024-08" db="EMBL/GenBank/DDBJ databases">
        <authorList>
            <person name="Cucini C."/>
            <person name="Frati F."/>
        </authorList>
    </citation>
    <scope>NUCLEOTIDE SEQUENCE [LARGE SCALE GENOMIC DNA]</scope>
</reference>
<gene>
    <name evidence="2" type="ORF">ODALV1_LOCUS14911</name>
</gene>
<dbReference type="Proteomes" id="UP001642540">
    <property type="component" value="Unassembled WGS sequence"/>
</dbReference>
<feature type="transmembrane region" description="Helical" evidence="1">
    <location>
        <begin position="213"/>
        <end position="229"/>
    </location>
</feature>
<keyword evidence="1" id="KW-0472">Membrane</keyword>
<keyword evidence="1" id="KW-1133">Transmembrane helix</keyword>
<evidence type="ECO:0000256" key="1">
    <source>
        <dbReference type="SAM" id="Phobius"/>
    </source>
</evidence>
<name>A0ABP1QTF3_9HEXA</name>